<feature type="compositionally biased region" description="Polar residues" evidence="1">
    <location>
        <begin position="57"/>
        <end position="70"/>
    </location>
</feature>
<dbReference type="Proteomes" id="UP000178851">
    <property type="component" value="Unassembled WGS sequence"/>
</dbReference>
<organism evidence="3 4">
    <name type="scientific">Candidatus Woesebacteria bacterium RIFCSPHIGHO2_01_FULL_39_28</name>
    <dbReference type="NCBI Taxonomy" id="1802496"/>
    <lineage>
        <taxon>Bacteria</taxon>
        <taxon>Candidatus Woeseibacteriota</taxon>
    </lineage>
</organism>
<feature type="compositionally biased region" description="Pro residues" evidence="1">
    <location>
        <begin position="75"/>
        <end position="91"/>
    </location>
</feature>
<evidence type="ECO:0000313" key="3">
    <source>
        <dbReference type="EMBL" id="OGM27684.1"/>
    </source>
</evidence>
<keyword evidence="2" id="KW-0472">Membrane</keyword>
<feature type="region of interest" description="Disordered" evidence="1">
    <location>
        <begin position="40"/>
        <end position="131"/>
    </location>
</feature>
<evidence type="ECO:0000256" key="2">
    <source>
        <dbReference type="SAM" id="Phobius"/>
    </source>
</evidence>
<gene>
    <name evidence="3" type="ORF">A2627_04565</name>
</gene>
<sequence length="193" mass="19594">MIIYLKRNIATALIIIATVVLAGIAIFTAIRLYQLRQEAAVPSSPKSQPKAEGELPTPNQSCTLNFSIEQAPTPTVGPTPTTGPSPTPTPIPTVTNIPTETPTNAPNATSTPTNQPTATSTPTATPTTSVGITSTPTSVPGATATLSPQPTQALTQTSPTTSATLPNTGISTPTLFGIGTGILLFIGALLLAI</sequence>
<protein>
    <recommendedName>
        <fullName evidence="5">Gram-positive cocci surface proteins LPxTG domain-containing protein</fullName>
    </recommendedName>
</protein>
<evidence type="ECO:0000256" key="1">
    <source>
        <dbReference type="SAM" id="MobiDB-lite"/>
    </source>
</evidence>
<reference evidence="3 4" key="1">
    <citation type="journal article" date="2016" name="Nat. Commun.">
        <title>Thousands of microbial genomes shed light on interconnected biogeochemical processes in an aquifer system.</title>
        <authorList>
            <person name="Anantharaman K."/>
            <person name="Brown C.T."/>
            <person name="Hug L.A."/>
            <person name="Sharon I."/>
            <person name="Castelle C.J."/>
            <person name="Probst A.J."/>
            <person name="Thomas B.C."/>
            <person name="Singh A."/>
            <person name="Wilkins M.J."/>
            <person name="Karaoz U."/>
            <person name="Brodie E.L."/>
            <person name="Williams K.H."/>
            <person name="Hubbard S.S."/>
            <person name="Banfield J.F."/>
        </authorList>
    </citation>
    <scope>NUCLEOTIDE SEQUENCE [LARGE SCALE GENOMIC DNA]</scope>
</reference>
<name>A0A1F7YK05_9BACT</name>
<dbReference type="EMBL" id="MGGI01000003">
    <property type="protein sequence ID" value="OGM27684.1"/>
    <property type="molecule type" value="Genomic_DNA"/>
</dbReference>
<keyword evidence="2" id="KW-1133">Transmembrane helix</keyword>
<accession>A0A1F7YK05</accession>
<keyword evidence="2" id="KW-0812">Transmembrane</keyword>
<feature type="transmembrane region" description="Helical" evidence="2">
    <location>
        <begin position="12"/>
        <end position="33"/>
    </location>
</feature>
<evidence type="ECO:0000313" key="4">
    <source>
        <dbReference type="Proteomes" id="UP000178851"/>
    </source>
</evidence>
<feature type="region of interest" description="Disordered" evidence="1">
    <location>
        <begin position="145"/>
        <end position="166"/>
    </location>
</feature>
<dbReference type="AlphaFoldDB" id="A0A1F7YK05"/>
<proteinExistence type="predicted"/>
<comment type="caution">
    <text evidence="3">The sequence shown here is derived from an EMBL/GenBank/DDBJ whole genome shotgun (WGS) entry which is preliminary data.</text>
</comment>
<feature type="compositionally biased region" description="Low complexity" evidence="1">
    <location>
        <begin position="92"/>
        <end position="131"/>
    </location>
</feature>
<feature type="transmembrane region" description="Helical" evidence="2">
    <location>
        <begin position="174"/>
        <end position="192"/>
    </location>
</feature>
<evidence type="ECO:0008006" key="5">
    <source>
        <dbReference type="Google" id="ProtNLM"/>
    </source>
</evidence>